<organism evidence="2 3">
    <name type="scientific">Asbolus verrucosus</name>
    <name type="common">Desert ironclad beetle</name>
    <dbReference type="NCBI Taxonomy" id="1661398"/>
    <lineage>
        <taxon>Eukaryota</taxon>
        <taxon>Metazoa</taxon>
        <taxon>Ecdysozoa</taxon>
        <taxon>Arthropoda</taxon>
        <taxon>Hexapoda</taxon>
        <taxon>Insecta</taxon>
        <taxon>Pterygota</taxon>
        <taxon>Neoptera</taxon>
        <taxon>Endopterygota</taxon>
        <taxon>Coleoptera</taxon>
        <taxon>Polyphaga</taxon>
        <taxon>Cucujiformia</taxon>
        <taxon>Tenebrionidae</taxon>
        <taxon>Pimeliinae</taxon>
        <taxon>Asbolus</taxon>
    </lineage>
</organism>
<proteinExistence type="predicted"/>
<evidence type="ECO:0000256" key="1">
    <source>
        <dbReference type="SAM" id="MobiDB-lite"/>
    </source>
</evidence>
<feature type="region of interest" description="Disordered" evidence="1">
    <location>
        <begin position="730"/>
        <end position="755"/>
    </location>
</feature>
<feature type="region of interest" description="Disordered" evidence="1">
    <location>
        <begin position="929"/>
        <end position="951"/>
    </location>
</feature>
<protein>
    <submittedName>
        <fullName evidence="2">Uncharacterized protein</fullName>
    </submittedName>
</protein>
<feature type="compositionally biased region" description="Polar residues" evidence="1">
    <location>
        <begin position="929"/>
        <end position="950"/>
    </location>
</feature>
<name>A0A482VJ89_ASBVE</name>
<comment type="caution">
    <text evidence="2">The sequence shown here is derived from an EMBL/GenBank/DDBJ whole genome shotgun (WGS) entry which is preliminary data.</text>
</comment>
<feature type="non-terminal residue" evidence="2">
    <location>
        <position position="998"/>
    </location>
</feature>
<dbReference type="Proteomes" id="UP000292052">
    <property type="component" value="Unassembled WGS sequence"/>
</dbReference>
<feature type="non-terminal residue" evidence="2">
    <location>
        <position position="1"/>
    </location>
</feature>
<dbReference type="AlphaFoldDB" id="A0A482VJ89"/>
<reference evidence="2 3" key="1">
    <citation type="submission" date="2017-03" db="EMBL/GenBank/DDBJ databases">
        <title>Genome of the blue death feigning beetle - Asbolus verrucosus.</title>
        <authorList>
            <person name="Rider S.D."/>
        </authorList>
    </citation>
    <scope>NUCLEOTIDE SEQUENCE [LARGE SCALE GENOMIC DNA]</scope>
    <source>
        <strain evidence="2">Butters</strain>
        <tissue evidence="2">Head and leg muscle</tissue>
    </source>
</reference>
<sequence length="998" mass="113585">NMDSNLISNGFPTVEIEEDDVIDLDDAEKTPEEIIYEWDAKIRKKLSMFAVADNENILGDLMKEYLQSLQEMVTIYEDNESLKNKVFCHISFLYSYYIELQCCTPDNYLSNMEDILTLYCNLELEVIYPLKRKDLSKREYRRRILSVCRKIIHILTVYLLERNDHILHVLMKVNTNSVSDSSSEVLNVLYTHFLTKVPAFNLCDESFCRNYIVFQKWKKIRKIEDWEGMDKIMYKMFKRTPESMKDNETLRQILMPSCQSIDGILLNLFRSFRDISDAYFKHVIAKKNIEMEDLDFNIDLGEDEPTLPVEDENDEEVTFLKAFYEVERNMSNLMHSTSGTLDLFRRCKEEMDEDDDVEFVNTRRQLQDESIFAATSLLSSTEEKSLDLENLNGITKARSVGSNFCSSIIRQATLDSFSPNLSSTSVESVLENNLLEITVAPETVAETETNQPKVPLVSNATQVPSPSLSATNDSVLVCENGGKKTMQMKDVEIQAEGSNYVYNDYGLTTPPFEVPTDEHSVRSVELCVYTNIRQNHKTMASESESNLSENVCKKNVTRTVEVQVDPPSSNKNCLYNDYGLTPPNDTTVDDHNSRSGEDCLYTNIRQSHKSAQKVIEQDYNNRDSQKVQISKITQRLEGECQDRVTQINDNAQKIVQNESNVTDGQTNVNCKPEILPNTKKKVVCTTVDYSMEKSDKNDLTQALMIEHDLDDDFDNQLDISKMTNMDTEEIDVESCPETDKDNPSVHKRNKDNPLVQNEYSNHTTVCEHIEAVNIEIKVNSELIPQTIDTGQKVILNTAPNIDKEPVIQSDLVNVEGSPETKDFLPVPETFNGNTVLKPLLSSNRTNGQTKDISGGPTKIMYTSSQKIKSTSLDDFSKFESAIQIQWSKMKENHDFEEILTGPVTKIAPTKHTALLCPQGKLDIFAGVTQESNPKPITSTNSRSNSPTEMSSPAYEAIDDFRNYFSDSVNGRVPPSHDVRVPQGILKKTNSTRKKNHRI</sequence>
<evidence type="ECO:0000313" key="3">
    <source>
        <dbReference type="Proteomes" id="UP000292052"/>
    </source>
</evidence>
<dbReference type="OrthoDB" id="6783512at2759"/>
<keyword evidence="3" id="KW-1185">Reference proteome</keyword>
<gene>
    <name evidence="2" type="ORF">BDFB_008997</name>
</gene>
<evidence type="ECO:0000313" key="2">
    <source>
        <dbReference type="EMBL" id="RZC32529.1"/>
    </source>
</evidence>
<dbReference type="EMBL" id="QDEB01096540">
    <property type="protein sequence ID" value="RZC32529.1"/>
    <property type="molecule type" value="Genomic_DNA"/>
</dbReference>
<accession>A0A482VJ89</accession>